<dbReference type="Pfam" id="PF22936">
    <property type="entry name" value="Pol_BBD"/>
    <property type="match status" value="1"/>
</dbReference>
<feature type="domain" description="Retrovirus-related Pol polyprotein from transposon TNT 1-94-like beta-barrel" evidence="1">
    <location>
        <begin position="47"/>
        <end position="121"/>
    </location>
</feature>
<dbReference type="Proteomes" id="UP001172457">
    <property type="component" value="Chromosome 6"/>
</dbReference>
<gene>
    <name evidence="2" type="ORF">OSB04_024817</name>
</gene>
<accession>A0AA38SZ51</accession>
<dbReference type="AlphaFoldDB" id="A0AA38SZ51"/>
<evidence type="ECO:0000313" key="3">
    <source>
        <dbReference type="Proteomes" id="UP001172457"/>
    </source>
</evidence>
<evidence type="ECO:0000313" key="2">
    <source>
        <dbReference type="EMBL" id="KAJ9545110.1"/>
    </source>
</evidence>
<dbReference type="EMBL" id="JARYMX010000006">
    <property type="protein sequence ID" value="KAJ9545110.1"/>
    <property type="molecule type" value="Genomic_DNA"/>
</dbReference>
<organism evidence="2 3">
    <name type="scientific">Centaurea solstitialis</name>
    <name type="common">yellow star-thistle</name>
    <dbReference type="NCBI Taxonomy" id="347529"/>
    <lineage>
        <taxon>Eukaryota</taxon>
        <taxon>Viridiplantae</taxon>
        <taxon>Streptophyta</taxon>
        <taxon>Embryophyta</taxon>
        <taxon>Tracheophyta</taxon>
        <taxon>Spermatophyta</taxon>
        <taxon>Magnoliopsida</taxon>
        <taxon>eudicotyledons</taxon>
        <taxon>Gunneridae</taxon>
        <taxon>Pentapetalae</taxon>
        <taxon>asterids</taxon>
        <taxon>campanulids</taxon>
        <taxon>Asterales</taxon>
        <taxon>Asteraceae</taxon>
        <taxon>Carduoideae</taxon>
        <taxon>Cardueae</taxon>
        <taxon>Centaureinae</taxon>
        <taxon>Centaurea</taxon>
    </lineage>
</organism>
<keyword evidence="3" id="KW-1185">Reference proteome</keyword>
<name>A0AA38SZ51_9ASTR</name>
<comment type="caution">
    <text evidence="2">The sequence shown here is derived from an EMBL/GenBank/DDBJ whole genome shotgun (WGS) entry which is preliminary data.</text>
</comment>
<dbReference type="InterPro" id="IPR054722">
    <property type="entry name" value="PolX-like_BBD"/>
</dbReference>
<sequence length="163" mass="18510">MERSLNNCISSSTAFEALKPKFTRQQTEKWSASNQSSITKKQHVSTWYVDSGCSTYMIGTLELLSSYVTKEGRSMAFGGNQKEKIKGYGMIVIGEIIVNQVSYVEGLKHNLITVSQLCDNGMDVMFKIKYCIMYKADTLVEVIKPTEEEIYTFYVLKLLKLNI</sequence>
<proteinExistence type="predicted"/>
<evidence type="ECO:0000259" key="1">
    <source>
        <dbReference type="Pfam" id="PF22936"/>
    </source>
</evidence>
<protein>
    <recommendedName>
        <fullName evidence="1">Retrovirus-related Pol polyprotein from transposon TNT 1-94-like beta-barrel domain-containing protein</fullName>
    </recommendedName>
</protein>
<reference evidence="2" key="1">
    <citation type="submission" date="2023-03" db="EMBL/GenBank/DDBJ databases">
        <title>Chromosome-scale reference genome and RAD-based genetic map of yellow starthistle (Centaurea solstitialis) reveal putative structural variation and QTLs associated with invader traits.</title>
        <authorList>
            <person name="Reatini B."/>
            <person name="Cang F.A."/>
            <person name="Jiang Q."/>
            <person name="Mckibben M.T.W."/>
            <person name="Barker M.S."/>
            <person name="Rieseberg L.H."/>
            <person name="Dlugosch K.M."/>
        </authorList>
    </citation>
    <scope>NUCLEOTIDE SEQUENCE</scope>
    <source>
        <strain evidence="2">CAN-66</strain>
        <tissue evidence="2">Leaf</tissue>
    </source>
</reference>